<accession>A0A8J2QUI9</accession>
<dbReference type="SMART" id="SM00415">
    <property type="entry name" value="HSF"/>
    <property type="match status" value="1"/>
</dbReference>
<comment type="subcellular location">
    <subcellularLocation>
        <location evidence="1">Nucleus</location>
    </subcellularLocation>
</comment>
<evidence type="ECO:0000256" key="5">
    <source>
        <dbReference type="RuleBase" id="RU004020"/>
    </source>
</evidence>
<proteinExistence type="inferred from homology"/>
<name>A0A8J2QUI9_9NEOP</name>
<dbReference type="Gene3D" id="1.10.10.10">
    <property type="entry name" value="Winged helix-like DNA-binding domain superfamily/Winged helix DNA-binding domain"/>
    <property type="match status" value="1"/>
</dbReference>
<dbReference type="OrthoDB" id="6418155at2759"/>
<comment type="caution">
    <text evidence="8">The sequence shown here is derived from an EMBL/GenBank/DDBJ whole genome shotgun (WGS) entry which is preliminary data.</text>
</comment>
<dbReference type="Pfam" id="PF00447">
    <property type="entry name" value="HSF_DNA-bind"/>
    <property type="match status" value="1"/>
</dbReference>
<dbReference type="GO" id="GO:0003700">
    <property type="term" value="F:DNA-binding transcription factor activity"/>
    <property type="evidence" value="ECO:0007669"/>
    <property type="project" value="InterPro"/>
</dbReference>
<gene>
    <name evidence="8" type="ORF">DCHRY22_LOCUS7262</name>
</gene>
<protein>
    <submittedName>
        <fullName evidence="8">(African queen) hypothetical protein</fullName>
    </submittedName>
</protein>
<organism evidence="8 9">
    <name type="scientific">Danaus chrysippus</name>
    <name type="common">African queen</name>
    <dbReference type="NCBI Taxonomy" id="151541"/>
    <lineage>
        <taxon>Eukaryota</taxon>
        <taxon>Metazoa</taxon>
        <taxon>Ecdysozoa</taxon>
        <taxon>Arthropoda</taxon>
        <taxon>Hexapoda</taxon>
        <taxon>Insecta</taxon>
        <taxon>Pterygota</taxon>
        <taxon>Neoptera</taxon>
        <taxon>Endopterygota</taxon>
        <taxon>Lepidoptera</taxon>
        <taxon>Glossata</taxon>
        <taxon>Ditrysia</taxon>
        <taxon>Papilionoidea</taxon>
        <taxon>Nymphalidae</taxon>
        <taxon>Danainae</taxon>
        <taxon>Danaini</taxon>
        <taxon>Danaina</taxon>
        <taxon>Danaus</taxon>
        <taxon>Anosia</taxon>
    </lineage>
</organism>
<evidence type="ECO:0000259" key="7">
    <source>
        <dbReference type="SMART" id="SM00415"/>
    </source>
</evidence>
<evidence type="ECO:0000256" key="3">
    <source>
        <dbReference type="ARBA" id="ARBA00023125"/>
    </source>
</evidence>
<evidence type="ECO:0000256" key="6">
    <source>
        <dbReference type="SAM" id="MobiDB-lite"/>
    </source>
</evidence>
<feature type="domain" description="HSF-type DNA-binding" evidence="7">
    <location>
        <begin position="9"/>
        <end position="113"/>
    </location>
</feature>
<dbReference type="PANTHER" id="PTHR10015">
    <property type="entry name" value="HEAT SHOCK TRANSCRIPTION FACTOR"/>
    <property type="match status" value="1"/>
</dbReference>
<dbReference type="EMBL" id="CAKASE010000057">
    <property type="protein sequence ID" value="CAG9566653.1"/>
    <property type="molecule type" value="Genomic_DNA"/>
</dbReference>
<dbReference type="GO" id="GO:0005634">
    <property type="term" value="C:nucleus"/>
    <property type="evidence" value="ECO:0007669"/>
    <property type="project" value="UniProtKB-SubCell"/>
</dbReference>
<dbReference type="InterPro" id="IPR036390">
    <property type="entry name" value="WH_DNA-bd_sf"/>
</dbReference>
<evidence type="ECO:0000256" key="1">
    <source>
        <dbReference type="ARBA" id="ARBA00004123"/>
    </source>
</evidence>
<dbReference type="InterPro" id="IPR036388">
    <property type="entry name" value="WH-like_DNA-bd_sf"/>
</dbReference>
<dbReference type="GO" id="GO:0043565">
    <property type="term" value="F:sequence-specific DNA binding"/>
    <property type="evidence" value="ECO:0007669"/>
    <property type="project" value="InterPro"/>
</dbReference>
<keyword evidence="4" id="KW-0539">Nucleus</keyword>
<feature type="region of interest" description="Disordered" evidence="6">
    <location>
        <begin position="196"/>
        <end position="222"/>
    </location>
</feature>
<evidence type="ECO:0000256" key="4">
    <source>
        <dbReference type="ARBA" id="ARBA00023242"/>
    </source>
</evidence>
<feature type="compositionally biased region" description="Polar residues" evidence="6">
    <location>
        <begin position="209"/>
        <end position="220"/>
    </location>
</feature>
<dbReference type="InterPro" id="IPR000232">
    <property type="entry name" value="HSF_DNA-bd"/>
</dbReference>
<comment type="similarity">
    <text evidence="2 5">Belongs to the HSF family.</text>
</comment>
<dbReference type="AlphaFoldDB" id="A0A8J2QUI9"/>
<dbReference type="SUPFAM" id="SSF46785">
    <property type="entry name" value="Winged helix' DNA-binding domain"/>
    <property type="match status" value="1"/>
</dbReference>
<reference evidence="8" key="1">
    <citation type="submission" date="2021-09" db="EMBL/GenBank/DDBJ databases">
        <authorList>
            <person name="Martin H S."/>
        </authorList>
    </citation>
    <scope>NUCLEOTIDE SEQUENCE</scope>
</reference>
<dbReference type="Proteomes" id="UP000789524">
    <property type="component" value="Unassembled WGS sequence"/>
</dbReference>
<evidence type="ECO:0000313" key="8">
    <source>
        <dbReference type="EMBL" id="CAG9566653.1"/>
    </source>
</evidence>
<keyword evidence="3" id="KW-0238">DNA-binding</keyword>
<sequence>MQEATSVISQMRFPQKLWYLLDLHTDAILWGGTGRTILLNYRVLHNYLQCDHSIFKTTNISSFIRQLNLYGFRKVTSHLQDPLCNSSNPYMHEYTHDYFQYGRPELLNKITRKALTMKRSFKTKPFETNEQLLYISPLQKARRALRIALKKAAQDLLVLDSSKTDSNPDYEVQDAPDDYCEEEDNIELDWLIPKSQEDQKQITVPDPVQPSQEENTNDIQYSDLKDSSQDSLIDFSDTCNQNHDSFPGQFLSMPDLDSDTNAANCGVQLLAEFNIGQDSEQDIARMSEKIKNHSLNCVLPSVSNDSNDDNPMNDKHNENTNLYHGEWDQMFNDIMTNKASSQEGVSNLRELYSQISQTIDLLNS</sequence>
<evidence type="ECO:0000313" key="9">
    <source>
        <dbReference type="Proteomes" id="UP000789524"/>
    </source>
</evidence>
<evidence type="ECO:0000256" key="2">
    <source>
        <dbReference type="ARBA" id="ARBA00006403"/>
    </source>
</evidence>
<keyword evidence="9" id="KW-1185">Reference proteome</keyword>
<dbReference type="PANTHER" id="PTHR10015:SF465">
    <property type="entry name" value="HSF-TYPE DNA-BINDING DOMAIN-CONTAINING PROTEIN"/>
    <property type="match status" value="1"/>
</dbReference>